<protein>
    <recommendedName>
        <fullName evidence="4">DUF2953 domain-containing protein</fullName>
    </recommendedName>
</protein>
<dbReference type="EMBL" id="PXYX01000012">
    <property type="protein sequence ID" value="PSR27465.1"/>
    <property type="molecule type" value="Genomic_DNA"/>
</dbReference>
<keyword evidence="1" id="KW-0812">Transmembrane</keyword>
<feature type="transmembrane region" description="Helical" evidence="1">
    <location>
        <begin position="103"/>
        <end position="122"/>
    </location>
</feature>
<sequence>MIAIAVFLATSFGVVVVGVLLVPVTTTIKVFGQGTQWTMGFNATILGWHSNHAWRVPMTPAQKVKPTTGFDPKRVSQGFTGLKIYSHFVKTLWDRTSVTNFSCVLYLGLAEAASTALIIGLLNNLLGPWVSLRIAPRSSRRPVYGIYPVWDRVQFQGEFNATIRFRIINLVEASLAALIRAIFLLIHGRYHK</sequence>
<dbReference type="Proteomes" id="UP000242705">
    <property type="component" value="Unassembled WGS sequence"/>
</dbReference>
<organism evidence="2 3">
    <name type="scientific">Sulfobacillus thermosulfidooxidans</name>
    <dbReference type="NCBI Taxonomy" id="28034"/>
    <lineage>
        <taxon>Bacteria</taxon>
        <taxon>Bacillati</taxon>
        <taxon>Bacillota</taxon>
        <taxon>Clostridia</taxon>
        <taxon>Eubacteriales</taxon>
        <taxon>Clostridiales Family XVII. Incertae Sedis</taxon>
        <taxon>Sulfobacillus</taxon>
    </lineage>
</organism>
<gene>
    <name evidence="2" type="ORF">C7B47_07830</name>
</gene>
<reference evidence="2 3" key="1">
    <citation type="journal article" date="2014" name="BMC Genomics">
        <title>Comparison of environmental and isolate Sulfobacillus genomes reveals diverse carbon, sulfur, nitrogen, and hydrogen metabolisms.</title>
        <authorList>
            <person name="Justice N.B."/>
            <person name="Norman A."/>
            <person name="Brown C.T."/>
            <person name="Singh A."/>
            <person name="Thomas B.C."/>
            <person name="Banfield J.F."/>
        </authorList>
    </citation>
    <scope>NUCLEOTIDE SEQUENCE [LARGE SCALE GENOMIC DNA]</scope>
    <source>
        <strain evidence="2">AMDSBA5</strain>
    </source>
</reference>
<evidence type="ECO:0000256" key="1">
    <source>
        <dbReference type="SAM" id="Phobius"/>
    </source>
</evidence>
<feature type="transmembrane region" description="Helical" evidence="1">
    <location>
        <begin position="167"/>
        <end position="186"/>
    </location>
</feature>
<proteinExistence type="predicted"/>
<evidence type="ECO:0000313" key="3">
    <source>
        <dbReference type="Proteomes" id="UP000242705"/>
    </source>
</evidence>
<comment type="caution">
    <text evidence="2">The sequence shown here is derived from an EMBL/GenBank/DDBJ whole genome shotgun (WGS) entry which is preliminary data.</text>
</comment>
<keyword evidence="1" id="KW-1133">Transmembrane helix</keyword>
<evidence type="ECO:0008006" key="4">
    <source>
        <dbReference type="Google" id="ProtNLM"/>
    </source>
</evidence>
<dbReference type="AlphaFoldDB" id="A0A2T2WZ02"/>
<evidence type="ECO:0000313" key="2">
    <source>
        <dbReference type="EMBL" id="PSR27465.1"/>
    </source>
</evidence>
<name>A0A2T2WZ02_SULTH</name>
<accession>A0A2T2WZ02</accession>
<keyword evidence="1" id="KW-0472">Membrane</keyword>
<feature type="transmembrane region" description="Helical" evidence="1">
    <location>
        <begin position="6"/>
        <end position="31"/>
    </location>
</feature>